<gene>
    <name evidence="1" type="ORF">Spa11_30890</name>
</gene>
<keyword evidence="2" id="KW-1185">Reference proteome</keyword>
<reference evidence="1 2" key="1">
    <citation type="submission" date="2019-02" db="EMBL/GenBank/DDBJ databases">
        <title>Deep-cultivation of Planctomycetes and their phenomic and genomic characterization uncovers novel biology.</title>
        <authorList>
            <person name="Wiegand S."/>
            <person name="Jogler M."/>
            <person name="Boedeker C."/>
            <person name="Pinto D."/>
            <person name="Vollmers J."/>
            <person name="Rivas-Marin E."/>
            <person name="Kohn T."/>
            <person name="Peeters S.H."/>
            <person name="Heuer A."/>
            <person name="Rast P."/>
            <person name="Oberbeckmann S."/>
            <person name="Bunk B."/>
            <person name="Jeske O."/>
            <person name="Meyerdierks A."/>
            <person name="Storesund J.E."/>
            <person name="Kallscheuer N."/>
            <person name="Luecker S."/>
            <person name="Lage O.M."/>
            <person name="Pohl T."/>
            <person name="Merkel B.J."/>
            <person name="Hornburger P."/>
            <person name="Mueller R.-W."/>
            <person name="Bruemmer F."/>
            <person name="Labrenz M."/>
            <person name="Spormann A.M."/>
            <person name="Op den Camp H."/>
            <person name="Overmann J."/>
            <person name="Amann R."/>
            <person name="Jetten M.S.M."/>
            <person name="Mascher T."/>
            <person name="Medema M.H."/>
            <person name="Devos D.P."/>
            <person name="Kaster A.-K."/>
            <person name="Ovreas L."/>
            <person name="Rohde M."/>
            <person name="Galperin M.Y."/>
            <person name="Jogler C."/>
        </authorList>
    </citation>
    <scope>NUCLEOTIDE SEQUENCE [LARGE SCALE GENOMIC DNA]</scope>
    <source>
        <strain evidence="1 2">Spa11</strain>
    </source>
</reference>
<proteinExistence type="predicted"/>
<dbReference type="RefSeq" id="WP_197529423.1">
    <property type="nucleotide sequence ID" value="NZ_CP036349.1"/>
</dbReference>
<dbReference type="AlphaFoldDB" id="A0A518KAR8"/>
<dbReference type="Gene3D" id="3.40.50.300">
    <property type="entry name" value="P-loop containing nucleotide triphosphate hydrolases"/>
    <property type="match status" value="1"/>
</dbReference>
<dbReference type="EMBL" id="CP036349">
    <property type="protein sequence ID" value="QDV74880.1"/>
    <property type="molecule type" value="Genomic_DNA"/>
</dbReference>
<evidence type="ECO:0008006" key="3">
    <source>
        <dbReference type="Google" id="ProtNLM"/>
    </source>
</evidence>
<dbReference type="KEGG" id="bmei:Spa11_30890"/>
<dbReference type="InterPro" id="IPR027417">
    <property type="entry name" value="P-loop_NTPase"/>
</dbReference>
<evidence type="ECO:0000313" key="2">
    <source>
        <dbReference type="Proteomes" id="UP000316426"/>
    </source>
</evidence>
<dbReference type="Proteomes" id="UP000316426">
    <property type="component" value="Chromosome"/>
</dbReference>
<protein>
    <recommendedName>
        <fullName evidence="3">AAA+ ATPase domain-containing protein</fullName>
    </recommendedName>
</protein>
<evidence type="ECO:0000313" key="1">
    <source>
        <dbReference type="EMBL" id="QDV74880.1"/>
    </source>
</evidence>
<organism evidence="1 2">
    <name type="scientific">Botrimarina mediterranea</name>
    <dbReference type="NCBI Taxonomy" id="2528022"/>
    <lineage>
        <taxon>Bacteria</taxon>
        <taxon>Pseudomonadati</taxon>
        <taxon>Planctomycetota</taxon>
        <taxon>Planctomycetia</taxon>
        <taxon>Pirellulales</taxon>
        <taxon>Lacipirellulaceae</taxon>
        <taxon>Botrimarina</taxon>
    </lineage>
</organism>
<dbReference type="SUPFAM" id="SSF52540">
    <property type="entry name" value="P-loop containing nucleoside triphosphate hydrolases"/>
    <property type="match status" value="1"/>
</dbReference>
<accession>A0A518KAR8</accession>
<sequence>MVSLDSAFTDGAFTEGAFADNQLFSPLLSDEEFCPREPTDLAETGVSRVLLEELALKLLLQVGSAAGREIGRRMCLPFCLVEPLLGDLRSRQLMFHERQAPLNDYYYALTDSGRDRAASAMKTSAYVGPAPVPMDDYVLAVEAQTIRAEAVQRQQLVRAFSDISVEPALLDVLGPAVNSGAGLFLYGAPGNGKTTLAKRITACFGKNIWVPHALIEDGQIIKFYDTAIHTRAGSGDDDLGMLAEDGVDPRWIKIRRPTAIVGGELTMDSLEIRHDPASKVSEAPLQLKSNCGCLLIDDFGRQRVEPTELLNRWIIPLENRCDYLTLASGKKVQTPFDQLIIFSTNLEPHELADEAFLRRIPYKVEVTDPTVDEFRSLFRASCESIGCAYRPEAVDYLLQKHYHPRKMPLRRCHARDLLMQVRNFCAYQGLPVELRPDYLDRAVGAYFTALGGAR</sequence>
<name>A0A518KAR8_9BACT</name>